<proteinExistence type="predicted"/>
<sequence>MKFITAAVFILCIYTLPSFAHEDAIYIAKKRTPLYTYSNSDFSINLSAGVLGDYTFFNQNRQNILQVGPQDNQLDLRAARAALYGKFNLFGEKFDYFVACGFSDYMTRDAKTLCTLFDATLFYTLPGNYGRIAVGKMKEPWSYEMVGDSASLMQHERLLNPLFQSRNIGIRYNNTYLDKFGTFSIGFFNDSIEEKLSFEKGSHQITTRITALPYISENNMNYFHLGISTRYNEGEDNTLRYKGKPESNVADWYVDTGVIEANYALEFGLEALWSYNGFSLLGEYIQSNVSSKSLNDPVFNGWYVTGGWVLTGEARPYDRNIGYARRIMPNGSNGALELIARYGTVDLDDGLVSGGTMDKWMIGANWWIDPYWKASVSYGTASLDRFNIHGKNDIMLVRLQWFR</sequence>
<dbReference type="SUPFAM" id="SSF56935">
    <property type="entry name" value="Porins"/>
    <property type="match status" value="1"/>
</dbReference>
<dbReference type="Pfam" id="PF07396">
    <property type="entry name" value="Porin_O_P"/>
    <property type="match status" value="1"/>
</dbReference>
<evidence type="ECO:0000313" key="1">
    <source>
        <dbReference type="EMBL" id="SFZ98930.1"/>
    </source>
</evidence>
<dbReference type="AlphaFoldDB" id="A0A1W1EFY5"/>
<reference evidence="1" key="1">
    <citation type="submission" date="2016-10" db="EMBL/GenBank/DDBJ databases">
        <authorList>
            <person name="de Groot N.N."/>
        </authorList>
    </citation>
    <scope>NUCLEOTIDE SEQUENCE</scope>
</reference>
<dbReference type="EMBL" id="FPKX01000067">
    <property type="protein sequence ID" value="SFZ98930.1"/>
    <property type="molecule type" value="Genomic_DNA"/>
</dbReference>
<gene>
    <name evidence="1" type="ORF">MNB_SV-5-335</name>
</gene>
<dbReference type="Gene3D" id="2.40.160.10">
    <property type="entry name" value="Porin"/>
    <property type="match status" value="1"/>
</dbReference>
<protein>
    <submittedName>
        <fullName evidence="1">Phosphate-specific outer membrane porin OprP Pyrophosphate-specific outer membrane porin OprO</fullName>
    </submittedName>
</protein>
<accession>A0A1W1EFY5</accession>
<dbReference type="InterPro" id="IPR010870">
    <property type="entry name" value="Porin_O/P"/>
</dbReference>
<name>A0A1W1EFY5_9ZZZZ</name>
<dbReference type="InterPro" id="IPR023614">
    <property type="entry name" value="Porin_dom_sf"/>
</dbReference>
<organism evidence="1">
    <name type="scientific">hydrothermal vent metagenome</name>
    <dbReference type="NCBI Taxonomy" id="652676"/>
    <lineage>
        <taxon>unclassified sequences</taxon>
        <taxon>metagenomes</taxon>
        <taxon>ecological metagenomes</taxon>
    </lineage>
</organism>